<gene>
    <name evidence="6" type="ORF">MCOR_43434</name>
</gene>
<dbReference type="AlphaFoldDB" id="A0A6J8DRG4"/>
<dbReference type="InterPro" id="IPR050822">
    <property type="entry name" value="Cerebellin_Synaptic_Org"/>
</dbReference>
<sequence>MPSLVKISLLDFRGNLCAAYLKHAPVAFLAELTKDVTIQNKIIQFDNVKLYIGDAYLSVHRNFIAPVNGLYQFSVTAYASLYHYIVLELTVITRVVGKVLAGDTAYDECRSKSFLLQLSSRDDVYVQHKTTGDYLMENPAARFPTFSGVYTTDSVVKNEPEYQQMLSKRLLLDENYYTLHSKIDNLTKRVDALEKENALLKHAPVAFLAELTKDVTSQNQIISFDSVKLNIGNAYFNVHGNFIAPVNGLYQFSVTACAQTHHYIVLELIVNTRVVGKVLAGDTGYNECSSNSFLLQLSTSDDVYVQHKTSGDYLLANPGAGLPTFSGVLLNVI</sequence>
<dbReference type="SUPFAM" id="SSF49842">
    <property type="entry name" value="TNF-like"/>
    <property type="match status" value="2"/>
</dbReference>
<keyword evidence="2" id="KW-0964">Secreted</keyword>
<dbReference type="EMBL" id="CACVKT020007754">
    <property type="protein sequence ID" value="CAC5410232.1"/>
    <property type="molecule type" value="Genomic_DNA"/>
</dbReference>
<evidence type="ECO:0000313" key="6">
    <source>
        <dbReference type="EMBL" id="CAC5410232.1"/>
    </source>
</evidence>
<dbReference type="GO" id="GO:0005576">
    <property type="term" value="C:extracellular region"/>
    <property type="evidence" value="ECO:0007669"/>
    <property type="project" value="UniProtKB-SubCell"/>
</dbReference>
<dbReference type="PANTHER" id="PTHR22923:SF116">
    <property type="entry name" value="C1Q DOMAIN-CONTAINING PROTEIN"/>
    <property type="match status" value="1"/>
</dbReference>
<keyword evidence="3" id="KW-0732">Signal</keyword>
<dbReference type="PANTHER" id="PTHR22923">
    <property type="entry name" value="CEREBELLIN-RELATED"/>
    <property type="match status" value="1"/>
</dbReference>
<comment type="subcellular location">
    <subcellularLocation>
        <location evidence="1">Secreted</location>
    </subcellularLocation>
</comment>
<reference evidence="6 7" key="1">
    <citation type="submission" date="2020-06" db="EMBL/GenBank/DDBJ databases">
        <authorList>
            <person name="Li R."/>
            <person name="Bekaert M."/>
        </authorList>
    </citation>
    <scope>NUCLEOTIDE SEQUENCE [LARGE SCALE GENOMIC DNA]</scope>
    <source>
        <strain evidence="7">wild</strain>
    </source>
</reference>
<name>A0A6J8DRG4_MYTCO</name>
<dbReference type="SMART" id="SM00110">
    <property type="entry name" value="C1Q"/>
    <property type="match status" value="1"/>
</dbReference>
<evidence type="ECO:0000256" key="1">
    <source>
        <dbReference type="ARBA" id="ARBA00004613"/>
    </source>
</evidence>
<evidence type="ECO:0000313" key="7">
    <source>
        <dbReference type="Proteomes" id="UP000507470"/>
    </source>
</evidence>
<feature type="domain" description="C1q" evidence="5">
    <location>
        <begin position="21"/>
        <end position="157"/>
    </location>
</feature>
<evidence type="ECO:0000256" key="3">
    <source>
        <dbReference type="ARBA" id="ARBA00022729"/>
    </source>
</evidence>
<proteinExistence type="predicted"/>
<dbReference type="Proteomes" id="UP000507470">
    <property type="component" value="Unassembled WGS sequence"/>
</dbReference>
<feature type="domain" description="C1q" evidence="5">
    <location>
        <begin position="200"/>
        <end position="333"/>
    </location>
</feature>
<protein>
    <recommendedName>
        <fullName evidence="5">C1q domain-containing protein</fullName>
    </recommendedName>
</protein>
<evidence type="ECO:0000259" key="5">
    <source>
        <dbReference type="PROSITE" id="PS50871"/>
    </source>
</evidence>
<dbReference type="PRINTS" id="PR00007">
    <property type="entry name" value="COMPLEMNTC1Q"/>
</dbReference>
<dbReference type="PROSITE" id="PS50871">
    <property type="entry name" value="C1Q"/>
    <property type="match status" value="2"/>
</dbReference>
<keyword evidence="7" id="KW-1185">Reference proteome</keyword>
<dbReference type="OrthoDB" id="6051432at2759"/>
<dbReference type="Pfam" id="PF00386">
    <property type="entry name" value="C1q"/>
    <property type="match status" value="2"/>
</dbReference>
<evidence type="ECO:0000256" key="4">
    <source>
        <dbReference type="SAM" id="Coils"/>
    </source>
</evidence>
<dbReference type="InterPro" id="IPR008983">
    <property type="entry name" value="Tumour_necrosis_fac-like_dom"/>
</dbReference>
<organism evidence="6 7">
    <name type="scientific">Mytilus coruscus</name>
    <name type="common">Sea mussel</name>
    <dbReference type="NCBI Taxonomy" id="42192"/>
    <lineage>
        <taxon>Eukaryota</taxon>
        <taxon>Metazoa</taxon>
        <taxon>Spiralia</taxon>
        <taxon>Lophotrochozoa</taxon>
        <taxon>Mollusca</taxon>
        <taxon>Bivalvia</taxon>
        <taxon>Autobranchia</taxon>
        <taxon>Pteriomorphia</taxon>
        <taxon>Mytilida</taxon>
        <taxon>Mytiloidea</taxon>
        <taxon>Mytilidae</taxon>
        <taxon>Mytilinae</taxon>
        <taxon>Mytilus</taxon>
    </lineage>
</organism>
<accession>A0A6J8DRG4</accession>
<keyword evidence="4" id="KW-0175">Coiled coil</keyword>
<dbReference type="InterPro" id="IPR001073">
    <property type="entry name" value="C1q_dom"/>
</dbReference>
<dbReference type="Gene3D" id="2.60.120.40">
    <property type="match status" value="2"/>
</dbReference>
<evidence type="ECO:0000256" key="2">
    <source>
        <dbReference type="ARBA" id="ARBA00022525"/>
    </source>
</evidence>
<feature type="coiled-coil region" evidence="4">
    <location>
        <begin position="176"/>
        <end position="203"/>
    </location>
</feature>